<evidence type="ECO:0000313" key="2">
    <source>
        <dbReference type="EMBL" id="GJJ42422.1"/>
    </source>
</evidence>
<gene>
    <name evidence="2" type="ORF">CULCOIPH005_06110</name>
</gene>
<dbReference type="Proteomes" id="UP001205910">
    <property type="component" value="Unassembled WGS sequence"/>
</dbReference>
<dbReference type="PANTHER" id="PTHR33428">
    <property type="entry name" value="CHLOROPHYLLASE-2, CHLOROPLASTIC"/>
    <property type="match status" value="1"/>
</dbReference>
<dbReference type="Pfam" id="PF12740">
    <property type="entry name" value="PETase"/>
    <property type="match status" value="1"/>
</dbReference>
<dbReference type="EMBL" id="BQFK01000001">
    <property type="protein sequence ID" value="GJJ42422.1"/>
    <property type="molecule type" value="Genomic_DNA"/>
</dbReference>
<dbReference type="InterPro" id="IPR041127">
    <property type="entry name" value="PET_hydrolase/cutinase-like"/>
</dbReference>
<dbReference type="PANTHER" id="PTHR33428:SF14">
    <property type="entry name" value="CARBOXYLESTERASE TYPE B DOMAIN-CONTAINING PROTEIN"/>
    <property type="match status" value="1"/>
</dbReference>
<evidence type="ECO:0000313" key="3">
    <source>
        <dbReference type="Proteomes" id="UP001205910"/>
    </source>
</evidence>
<reference evidence="2 3" key="1">
    <citation type="submission" date="2021-11" db="EMBL/GenBank/DDBJ databases">
        <title>Whole genome sequences of diphtheriae toxin producing Corynebacterium ulcerans isolates from cats in Osaka, Japan.</title>
        <authorList>
            <person name="Umeda K."/>
            <person name="Hirai Y."/>
        </authorList>
    </citation>
    <scope>NUCLEOTIDE SEQUENCE [LARGE SCALE GENOMIC DNA]</scope>
    <source>
        <strain evidence="2 3">12109B-1</strain>
    </source>
</reference>
<sequence>MPHRDPLTMLLPHNTGYFPLSLDNVADKFSKHLATLSKRGRHRVLVGDLDYAGLPGKIYTPAEGNGLPAIVFAHDWLKDISVYHVTLRHLASWGFVVAAPNTEKGFSPNHRGFAADIETSLQILTGVKLGSGNITVAPGRLGIVGHGMGAGAAVLAAANRPQLAAVAALYPSQTTPSAEVASRGVEAPGLVVGTEDNALFDYGNAAKLAAQWKGDVAYREIDGASHNTITEDTLFKLVTGQGRSKAALREKIRGLVTGFLLHRLSHENKYSAFSEPEAESKKITSYWGDALEKRALVTADPEAI</sequence>
<proteinExistence type="predicted"/>
<feature type="domain" description="PET hydrolase/cutinase-like" evidence="1">
    <location>
        <begin position="56"/>
        <end position="229"/>
    </location>
</feature>
<dbReference type="InterPro" id="IPR029058">
    <property type="entry name" value="AB_hydrolase_fold"/>
</dbReference>
<comment type="caution">
    <text evidence="2">The sequence shown here is derived from an EMBL/GenBank/DDBJ whole genome shotgun (WGS) entry which is preliminary data.</text>
</comment>
<accession>A0ABD0BFJ1</accession>
<dbReference type="Gene3D" id="3.40.50.1820">
    <property type="entry name" value="alpha/beta hydrolase"/>
    <property type="match status" value="1"/>
</dbReference>
<keyword evidence="2" id="KW-0378">Hydrolase</keyword>
<name>A0ABD0BFJ1_CORUL</name>
<dbReference type="AlphaFoldDB" id="A0ABD0BFJ1"/>
<organism evidence="2 3">
    <name type="scientific">Corynebacterium ulcerans</name>
    <dbReference type="NCBI Taxonomy" id="65058"/>
    <lineage>
        <taxon>Bacteria</taxon>
        <taxon>Bacillati</taxon>
        <taxon>Actinomycetota</taxon>
        <taxon>Actinomycetes</taxon>
        <taxon>Mycobacteriales</taxon>
        <taxon>Corynebacteriaceae</taxon>
        <taxon>Corynebacterium</taxon>
    </lineage>
</organism>
<dbReference type="GO" id="GO:0016787">
    <property type="term" value="F:hydrolase activity"/>
    <property type="evidence" value="ECO:0007669"/>
    <property type="project" value="UniProtKB-KW"/>
</dbReference>
<evidence type="ECO:0000259" key="1">
    <source>
        <dbReference type="Pfam" id="PF12740"/>
    </source>
</evidence>
<dbReference type="SUPFAM" id="SSF53474">
    <property type="entry name" value="alpha/beta-Hydrolases"/>
    <property type="match status" value="1"/>
</dbReference>
<protein>
    <submittedName>
        <fullName evidence="2">Alpha/beta hydrolase</fullName>
    </submittedName>
</protein>